<feature type="region of interest" description="Disordered" evidence="2">
    <location>
        <begin position="1"/>
        <end position="24"/>
    </location>
</feature>
<name>A0A9Q3EZ46_9BASI</name>
<keyword evidence="1" id="KW-0507">mRNA processing</keyword>
<dbReference type="GO" id="GO:0003676">
    <property type="term" value="F:nucleic acid binding"/>
    <property type="evidence" value="ECO:0007669"/>
    <property type="project" value="InterPro"/>
</dbReference>
<sequence length="78" mass="9052">MVDFKDKPRDRVAEVTNKKNSFHNCGSKDHYANNCPKAKRKVYSIEKVPEEKSPIEDSESDSMGDSIREQSDEDQYLR</sequence>
<dbReference type="GO" id="GO:0008270">
    <property type="term" value="F:zinc ion binding"/>
    <property type="evidence" value="ECO:0007669"/>
    <property type="project" value="InterPro"/>
</dbReference>
<accession>A0A9Q3EZ46</accession>
<evidence type="ECO:0008006" key="5">
    <source>
        <dbReference type="Google" id="ProtNLM"/>
    </source>
</evidence>
<organism evidence="3 4">
    <name type="scientific">Austropuccinia psidii MF-1</name>
    <dbReference type="NCBI Taxonomy" id="1389203"/>
    <lineage>
        <taxon>Eukaryota</taxon>
        <taxon>Fungi</taxon>
        <taxon>Dikarya</taxon>
        <taxon>Basidiomycota</taxon>
        <taxon>Pucciniomycotina</taxon>
        <taxon>Pucciniomycetes</taxon>
        <taxon>Pucciniales</taxon>
        <taxon>Sphaerophragmiaceae</taxon>
        <taxon>Austropuccinia</taxon>
    </lineage>
</organism>
<dbReference type="Gene3D" id="4.10.60.10">
    <property type="entry name" value="Zinc finger, CCHC-type"/>
    <property type="match status" value="1"/>
</dbReference>
<reference evidence="3" key="1">
    <citation type="submission" date="2021-03" db="EMBL/GenBank/DDBJ databases">
        <title>Draft genome sequence of rust myrtle Austropuccinia psidii MF-1, a brazilian biotype.</title>
        <authorList>
            <person name="Quecine M.C."/>
            <person name="Pachon D.M.R."/>
            <person name="Bonatelli M.L."/>
            <person name="Correr F.H."/>
            <person name="Franceschini L.M."/>
            <person name="Leite T.F."/>
            <person name="Margarido G.R.A."/>
            <person name="Almeida C.A."/>
            <person name="Ferrarezi J.A."/>
            <person name="Labate C.A."/>
        </authorList>
    </citation>
    <scope>NUCLEOTIDE SEQUENCE</scope>
    <source>
        <strain evidence="3">MF-1</strain>
    </source>
</reference>
<dbReference type="AlphaFoldDB" id="A0A9Q3EZ46"/>
<gene>
    <name evidence="3" type="ORF">O181_069574</name>
</gene>
<evidence type="ECO:0000313" key="3">
    <source>
        <dbReference type="EMBL" id="MBW0529859.1"/>
    </source>
</evidence>
<keyword evidence="4" id="KW-1185">Reference proteome</keyword>
<dbReference type="EMBL" id="AVOT02035482">
    <property type="protein sequence ID" value="MBW0529859.1"/>
    <property type="molecule type" value="Genomic_DNA"/>
</dbReference>
<feature type="compositionally biased region" description="Basic and acidic residues" evidence="2">
    <location>
        <begin position="66"/>
        <end position="78"/>
    </location>
</feature>
<proteinExistence type="predicted"/>
<feature type="compositionally biased region" description="Basic and acidic residues" evidence="2">
    <location>
        <begin position="46"/>
        <end position="55"/>
    </location>
</feature>
<feature type="compositionally biased region" description="Basic and acidic residues" evidence="2">
    <location>
        <begin position="1"/>
        <end position="17"/>
    </location>
</feature>
<comment type="caution">
    <text evidence="3">The sequence shown here is derived from an EMBL/GenBank/DDBJ whole genome shotgun (WGS) entry which is preliminary data.</text>
</comment>
<evidence type="ECO:0000256" key="2">
    <source>
        <dbReference type="SAM" id="MobiDB-lite"/>
    </source>
</evidence>
<protein>
    <recommendedName>
        <fullName evidence="5">CCHC-type domain-containing protein</fullName>
    </recommendedName>
</protein>
<feature type="region of interest" description="Disordered" evidence="2">
    <location>
        <begin position="46"/>
        <end position="78"/>
    </location>
</feature>
<evidence type="ECO:0000313" key="4">
    <source>
        <dbReference type="Proteomes" id="UP000765509"/>
    </source>
</evidence>
<dbReference type="InterPro" id="IPR036875">
    <property type="entry name" value="Znf_CCHC_sf"/>
</dbReference>
<evidence type="ECO:0000256" key="1">
    <source>
        <dbReference type="ARBA" id="ARBA00022664"/>
    </source>
</evidence>
<dbReference type="SUPFAM" id="SSF57756">
    <property type="entry name" value="Retrovirus zinc finger-like domains"/>
    <property type="match status" value="1"/>
</dbReference>
<dbReference type="Proteomes" id="UP000765509">
    <property type="component" value="Unassembled WGS sequence"/>
</dbReference>
<dbReference type="GO" id="GO:0006397">
    <property type="term" value="P:mRNA processing"/>
    <property type="evidence" value="ECO:0007669"/>
    <property type="project" value="UniProtKB-KW"/>
</dbReference>